<name>A0A165KME5_9APHY</name>
<gene>
    <name evidence="2" type="ORF">DAEQUDRAFT_148398</name>
</gene>
<dbReference type="OrthoDB" id="2798324at2759"/>
<dbReference type="AlphaFoldDB" id="A0A165KME5"/>
<evidence type="ECO:0000313" key="2">
    <source>
        <dbReference type="EMBL" id="KZT63325.1"/>
    </source>
</evidence>
<evidence type="ECO:0000256" key="1">
    <source>
        <dbReference type="SAM" id="MobiDB-lite"/>
    </source>
</evidence>
<feature type="compositionally biased region" description="Basic and acidic residues" evidence="1">
    <location>
        <begin position="172"/>
        <end position="183"/>
    </location>
</feature>
<dbReference type="Proteomes" id="UP000076727">
    <property type="component" value="Unassembled WGS sequence"/>
</dbReference>
<proteinExistence type="predicted"/>
<feature type="compositionally biased region" description="Polar residues" evidence="1">
    <location>
        <begin position="277"/>
        <end position="302"/>
    </location>
</feature>
<protein>
    <submittedName>
        <fullName evidence="2">Uncharacterized protein</fullName>
    </submittedName>
</protein>
<feature type="region of interest" description="Disordered" evidence="1">
    <location>
        <begin position="1"/>
        <end position="41"/>
    </location>
</feature>
<reference evidence="2 3" key="1">
    <citation type="journal article" date="2016" name="Mol. Biol. Evol.">
        <title>Comparative Genomics of Early-Diverging Mushroom-Forming Fungi Provides Insights into the Origins of Lignocellulose Decay Capabilities.</title>
        <authorList>
            <person name="Nagy L.G."/>
            <person name="Riley R."/>
            <person name="Tritt A."/>
            <person name="Adam C."/>
            <person name="Daum C."/>
            <person name="Floudas D."/>
            <person name="Sun H."/>
            <person name="Yadav J.S."/>
            <person name="Pangilinan J."/>
            <person name="Larsson K.H."/>
            <person name="Matsuura K."/>
            <person name="Barry K."/>
            <person name="Labutti K."/>
            <person name="Kuo R."/>
            <person name="Ohm R.A."/>
            <person name="Bhattacharya S.S."/>
            <person name="Shirouzu T."/>
            <person name="Yoshinaga Y."/>
            <person name="Martin F.M."/>
            <person name="Grigoriev I.V."/>
            <person name="Hibbett D.S."/>
        </authorList>
    </citation>
    <scope>NUCLEOTIDE SEQUENCE [LARGE SCALE GENOMIC DNA]</scope>
    <source>
        <strain evidence="2 3">L-15889</strain>
    </source>
</reference>
<dbReference type="EMBL" id="KV429196">
    <property type="protein sequence ID" value="KZT63325.1"/>
    <property type="molecule type" value="Genomic_DNA"/>
</dbReference>
<keyword evidence="3" id="KW-1185">Reference proteome</keyword>
<evidence type="ECO:0000313" key="3">
    <source>
        <dbReference type="Proteomes" id="UP000076727"/>
    </source>
</evidence>
<feature type="region of interest" description="Disordered" evidence="1">
    <location>
        <begin position="144"/>
        <end position="254"/>
    </location>
</feature>
<feature type="region of interest" description="Disordered" evidence="1">
    <location>
        <begin position="274"/>
        <end position="310"/>
    </location>
</feature>
<accession>A0A165KME5</accession>
<sequence length="559" mass="60084">MSRASSEYSSAHKRRIHEVYGTDSASSDLTGAVHATQRSPETVRRELGTACEELQQRHPAPWKEERIALGLTLPGHRSLQKFLAAPVPLKDLPGKTNSENMPGDMDAPSKILPANAETSQSPQELFARTATLLARRIKPGITFMPHAPPTSVSSSHGAAVTASGDSSLSCMRDPDGHTSDLLRPDPPNIEDFSSSRGHHVSGGSCSSQQAGTDIAERTTGPHAATLSEAGDEVTQQSTVSTHNGGAPDFTATSDFSLDSSTTALSNEARAALLGEGTNPSFPEGQTQAPTQSSSYVTLTAPPSRQYKPKKTENKFDSMDHVAFVGLIQQAISSSSEGTQEAVVKLKEIAKGESGFARLQAFFRHMLADRRSAFVRRMQTEGVVRLEAEFYVRWLADCQNPVMMMTNLLHICSPGARDPIRGMGRIAFAFASSLFHFRKDGGGIFEVIWQTSSNGGAPTRSIVQPMTPADEDSVTVSAALIRETMDAFDDSLRAVILRHKAENGSIGVTMRACEKRLSAALASMASRASLDAHCKGWMGSSKWALLQWADRAESASKRAS</sequence>
<feature type="compositionally biased region" description="Polar residues" evidence="1">
    <location>
        <begin position="233"/>
        <end position="243"/>
    </location>
</feature>
<organism evidence="2 3">
    <name type="scientific">Daedalea quercina L-15889</name>
    <dbReference type="NCBI Taxonomy" id="1314783"/>
    <lineage>
        <taxon>Eukaryota</taxon>
        <taxon>Fungi</taxon>
        <taxon>Dikarya</taxon>
        <taxon>Basidiomycota</taxon>
        <taxon>Agaricomycotina</taxon>
        <taxon>Agaricomycetes</taxon>
        <taxon>Polyporales</taxon>
        <taxon>Fomitopsis</taxon>
    </lineage>
</organism>